<dbReference type="Proteomes" id="UP000078543">
    <property type="component" value="Unassembled WGS sequence"/>
</dbReference>
<organism evidence="1 2">
    <name type="scientific">Magnetospirillum moscoviense</name>
    <dbReference type="NCBI Taxonomy" id="1437059"/>
    <lineage>
        <taxon>Bacteria</taxon>
        <taxon>Pseudomonadati</taxon>
        <taxon>Pseudomonadota</taxon>
        <taxon>Alphaproteobacteria</taxon>
        <taxon>Rhodospirillales</taxon>
        <taxon>Rhodospirillaceae</taxon>
        <taxon>Magnetospirillum</taxon>
    </lineage>
</organism>
<keyword evidence="2" id="KW-1185">Reference proteome</keyword>
<comment type="caution">
    <text evidence="1">The sequence shown here is derived from an EMBL/GenBank/DDBJ whole genome shotgun (WGS) entry which is preliminary data.</text>
</comment>
<dbReference type="AlphaFoldDB" id="A0A178MPI6"/>
<proteinExistence type="predicted"/>
<reference evidence="1 2" key="1">
    <citation type="submission" date="2016-04" db="EMBL/GenBank/DDBJ databases">
        <title>Draft genome sequence of freshwater magnetotactic bacteria Magnetospirillum marisnigri SP-1 and Magnetospirillum moscoviense BB-1.</title>
        <authorList>
            <person name="Koziaeva V."/>
            <person name="Dziuba M.V."/>
            <person name="Ivanov T.M."/>
            <person name="Kuznetsov B."/>
            <person name="Grouzdev D.S."/>
        </authorList>
    </citation>
    <scope>NUCLEOTIDE SEQUENCE [LARGE SCALE GENOMIC DNA]</scope>
    <source>
        <strain evidence="1 2">BB-1</strain>
    </source>
</reference>
<protein>
    <recommendedName>
        <fullName evidence="3">Autotransporter domain-containing protein</fullName>
    </recommendedName>
</protein>
<gene>
    <name evidence="1" type="ORF">A6A05_12310</name>
</gene>
<accession>A0A178MPI6</accession>
<evidence type="ECO:0000313" key="2">
    <source>
        <dbReference type="Proteomes" id="UP000078543"/>
    </source>
</evidence>
<evidence type="ECO:0008006" key="3">
    <source>
        <dbReference type="Google" id="ProtNLM"/>
    </source>
</evidence>
<sequence length="358" mass="38282">MVGAIDVILQSDIATQSTLPDKQMSDTYLVAIGRLGTFFTPELSLRSTITFEPVRSASQSRAFQDEGAFIEELNLKWEKGPLIVYGGKFNPGFGLAGKFAPGLYGADFAGDYLVREAIGAGGSYAIDAGPLGTLAPGAAVFFLDNTFLSNAYITRARYGQTDSSRYRAMRGWYGGVGNTESPSSFALTLDASDIPALPGLELHLGYDVLRHGQDGTQDQMAQVAGARYPLTLSKAVTLTPIAEYARIQHVGGAVIDSSTGQSMNQDARYITFGIEATNGGWSASAVRSYRWNIEPDDGTGLNGFSNLDRTVTASAGYTFAMGLGIAIGWKRTHTYDSILGQIGDTETWGVQSTYGVQF</sequence>
<name>A0A178MPI6_9PROT</name>
<dbReference type="EMBL" id="LWQU01000138">
    <property type="protein sequence ID" value="OAN50549.1"/>
    <property type="molecule type" value="Genomic_DNA"/>
</dbReference>
<evidence type="ECO:0000313" key="1">
    <source>
        <dbReference type="EMBL" id="OAN50549.1"/>
    </source>
</evidence>